<gene>
    <name evidence="2" type="ORF">PV11_09318</name>
</gene>
<organism evidence="2 3">
    <name type="scientific">Exophiala sideris</name>
    <dbReference type="NCBI Taxonomy" id="1016849"/>
    <lineage>
        <taxon>Eukaryota</taxon>
        <taxon>Fungi</taxon>
        <taxon>Dikarya</taxon>
        <taxon>Ascomycota</taxon>
        <taxon>Pezizomycotina</taxon>
        <taxon>Eurotiomycetes</taxon>
        <taxon>Chaetothyriomycetidae</taxon>
        <taxon>Chaetothyriales</taxon>
        <taxon>Herpotrichiellaceae</taxon>
        <taxon>Exophiala</taxon>
    </lineage>
</organism>
<dbReference type="AlphaFoldDB" id="A0A0D1YRJ3"/>
<dbReference type="Gene3D" id="3.40.630.30">
    <property type="match status" value="1"/>
</dbReference>
<dbReference type="HOGENOM" id="CLU_013985_1_2_1"/>
<accession>A0A0D1YRJ3</accession>
<dbReference type="EMBL" id="KN846954">
    <property type="protein sequence ID" value="KIV77528.1"/>
    <property type="molecule type" value="Genomic_DNA"/>
</dbReference>
<reference evidence="2 3" key="1">
    <citation type="submission" date="2015-01" db="EMBL/GenBank/DDBJ databases">
        <title>The Genome Sequence of Exophiala sideris CBS121828.</title>
        <authorList>
            <consortium name="The Broad Institute Genomics Platform"/>
            <person name="Cuomo C."/>
            <person name="de Hoog S."/>
            <person name="Gorbushina A."/>
            <person name="Stielow B."/>
            <person name="Teixiera M."/>
            <person name="Abouelleil A."/>
            <person name="Chapman S.B."/>
            <person name="Priest M."/>
            <person name="Young S.K."/>
            <person name="Wortman J."/>
            <person name="Nusbaum C."/>
            <person name="Birren B."/>
        </authorList>
    </citation>
    <scope>NUCLEOTIDE SEQUENCE [LARGE SCALE GENOMIC DNA]</scope>
    <source>
        <strain evidence="2 3">CBS 121828</strain>
    </source>
</reference>
<dbReference type="OrthoDB" id="41238at2759"/>
<dbReference type="GO" id="GO:0008999">
    <property type="term" value="F:protein-N-terminal-alanine acetyltransferase activity"/>
    <property type="evidence" value="ECO:0007669"/>
    <property type="project" value="TreeGrafter"/>
</dbReference>
<dbReference type="Proteomes" id="UP000053599">
    <property type="component" value="Unassembled WGS sequence"/>
</dbReference>
<feature type="domain" description="N-acetyltransferase" evidence="1">
    <location>
        <begin position="85"/>
        <end position="231"/>
    </location>
</feature>
<proteinExistence type="predicted"/>
<dbReference type="PANTHER" id="PTHR43441:SF2">
    <property type="entry name" value="FAMILY ACETYLTRANSFERASE, PUTATIVE (AFU_ORTHOLOGUE AFUA_7G00850)-RELATED"/>
    <property type="match status" value="1"/>
</dbReference>
<dbReference type="InterPro" id="IPR016181">
    <property type="entry name" value="Acyl_CoA_acyltransferase"/>
</dbReference>
<dbReference type="InterPro" id="IPR051908">
    <property type="entry name" value="Ribosomal_N-acetyltransferase"/>
</dbReference>
<dbReference type="PROSITE" id="PS51186">
    <property type="entry name" value="GNAT"/>
    <property type="match status" value="1"/>
</dbReference>
<evidence type="ECO:0000313" key="2">
    <source>
        <dbReference type="EMBL" id="KIV77528.1"/>
    </source>
</evidence>
<name>A0A0D1YRJ3_9EURO</name>
<dbReference type="FunFam" id="3.40.630.30:FF:000047">
    <property type="entry name" value="Acetyltransferase, GNAT family"/>
    <property type="match status" value="1"/>
</dbReference>
<evidence type="ECO:0000259" key="1">
    <source>
        <dbReference type="PROSITE" id="PS51186"/>
    </source>
</evidence>
<protein>
    <recommendedName>
        <fullName evidence="1">N-acetyltransferase domain-containing protein</fullName>
    </recommendedName>
</protein>
<dbReference type="PANTHER" id="PTHR43441">
    <property type="entry name" value="RIBOSOMAL-PROTEIN-SERINE ACETYLTRANSFERASE"/>
    <property type="match status" value="1"/>
</dbReference>
<evidence type="ECO:0000313" key="3">
    <source>
        <dbReference type="Proteomes" id="UP000053599"/>
    </source>
</evidence>
<dbReference type="GO" id="GO:1990189">
    <property type="term" value="F:protein N-terminal-serine acetyltransferase activity"/>
    <property type="evidence" value="ECO:0007669"/>
    <property type="project" value="TreeGrafter"/>
</dbReference>
<dbReference type="SUPFAM" id="SSF55729">
    <property type="entry name" value="Acyl-CoA N-acyltransferases (Nat)"/>
    <property type="match status" value="1"/>
</dbReference>
<dbReference type="Pfam" id="PF13302">
    <property type="entry name" value="Acetyltransf_3"/>
    <property type="match status" value="1"/>
</dbReference>
<sequence>MPPRPLISFSSLTTSYIRTAKIRAVFPIQRRSMTDSTKPSLKGHQTEWHQNIGPPVATAPAARPVPVTLEGVTITLKALAPEHAVDLYAAVEGDDKRHIYTYLGDEPYTSLESFREAVTAKSQSQDPVFFAIINNQTQKPVGWAALMRIDTKNRVVEVGNILYSPLLQRTKAATEAMYLMAKHVFDDLGYRRYEWKCDNFNVPSKRAALRLGFTFEGLFRQHMIYKGRSRDTTWFSMIDSEWDRIKNGFEMWLDHGNFDSDGKQRCRLEHLRGELPGQKGPVALEF</sequence>
<dbReference type="InterPro" id="IPR000182">
    <property type="entry name" value="GNAT_dom"/>
</dbReference>